<dbReference type="PANTHER" id="PTHR30050">
    <property type="entry name" value="CHROMOSOMAL REPLICATION INITIATOR PROTEIN DNAA"/>
    <property type="match status" value="1"/>
</dbReference>
<dbReference type="Gene3D" id="3.40.50.300">
    <property type="entry name" value="P-loop containing nucleotide triphosphate hydrolases"/>
    <property type="match status" value="1"/>
</dbReference>
<gene>
    <name evidence="3" type="ORF">LfDm3_0509</name>
</gene>
<evidence type="ECO:0000259" key="2">
    <source>
        <dbReference type="Pfam" id="PF07319"/>
    </source>
</evidence>
<sequence>MKNVSDEMSELMKKKNLNQNYQQLMNSVYSDPDVKQFLKEHKKELSDDVVKRSASKLYEFVNEKKKLKDGNENFAKGYQPTLVLSDHLIDVSYRPTQALINKQKQEQFASRIKSISMPKGIKKASLSNYDQTADRAEALEKSLDFIESYEDNPKQFQQALYLYGPFGVGKTYLLGAIANRLASDGFSTVLIHFPSFAVEIKNAIGNNQVGGKLDEIKTAPILMIDDIGADSMSSWIRDDILGVILEYRMQNELPTFFSSNFSMDQLEEEHLKINSQGDDEPLKAKRLMERIKFLSRPVELNGRNRRNK</sequence>
<dbReference type="GeneID" id="74913196"/>
<dbReference type="NCBIfam" id="NF006505">
    <property type="entry name" value="PRK08939.1"/>
    <property type="match status" value="1"/>
</dbReference>
<dbReference type="Proteomes" id="UP000031397">
    <property type="component" value="Unassembled WGS sequence"/>
</dbReference>
<dbReference type="EMBL" id="JOJZ01000010">
    <property type="protein sequence ID" value="KID42104.1"/>
    <property type="molecule type" value="Genomic_DNA"/>
</dbReference>
<feature type="domain" description="IstB-like ATP-binding" evidence="1">
    <location>
        <begin position="141"/>
        <end position="266"/>
    </location>
</feature>
<dbReference type="SUPFAM" id="SSF52540">
    <property type="entry name" value="P-loop containing nucleoside triphosphate hydrolases"/>
    <property type="match status" value="1"/>
</dbReference>
<dbReference type="PANTHER" id="PTHR30050:SF8">
    <property type="entry name" value="PRIMOSOMAL PROTEIN DNAI"/>
    <property type="match status" value="1"/>
</dbReference>
<keyword evidence="3" id="KW-0067">ATP-binding</keyword>
<dbReference type="GO" id="GO:0005524">
    <property type="term" value="F:ATP binding"/>
    <property type="evidence" value="ECO:0007669"/>
    <property type="project" value="InterPro"/>
</dbReference>
<dbReference type="PATRIC" id="fig|1614.7.peg.497"/>
<name>A0A0C1M6Z9_9LACO</name>
<dbReference type="Pfam" id="PF07319">
    <property type="entry name" value="DnaI_N"/>
    <property type="match status" value="1"/>
</dbReference>
<dbReference type="InterPro" id="IPR002611">
    <property type="entry name" value="IstB_ATP-bd"/>
</dbReference>
<dbReference type="InterPro" id="IPR009928">
    <property type="entry name" value="DnaI_N"/>
</dbReference>
<feature type="domain" description="Primosomal DnaI N-terminal" evidence="2">
    <location>
        <begin position="1"/>
        <end position="93"/>
    </location>
</feature>
<keyword evidence="4" id="KW-1185">Reference proteome</keyword>
<organism evidence="3 4">
    <name type="scientific">Fructilactobacillus fructivorans</name>
    <dbReference type="NCBI Taxonomy" id="1614"/>
    <lineage>
        <taxon>Bacteria</taxon>
        <taxon>Bacillati</taxon>
        <taxon>Bacillota</taxon>
        <taxon>Bacilli</taxon>
        <taxon>Lactobacillales</taxon>
        <taxon>Lactobacillaceae</taxon>
        <taxon>Fructilactobacillus</taxon>
    </lineage>
</organism>
<evidence type="ECO:0000259" key="1">
    <source>
        <dbReference type="Pfam" id="PF01695"/>
    </source>
</evidence>
<dbReference type="InterPro" id="IPR027417">
    <property type="entry name" value="P-loop_NTPase"/>
</dbReference>
<keyword evidence="3" id="KW-0378">Hydrolase</keyword>
<protein>
    <submittedName>
        <fullName evidence="3">Helicase loader DnaI</fullName>
    </submittedName>
</protein>
<comment type="caution">
    <text evidence="3">The sequence shown here is derived from an EMBL/GenBank/DDBJ whole genome shotgun (WGS) entry which is preliminary data.</text>
</comment>
<dbReference type="GO" id="GO:0006260">
    <property type="term" value="P:DNA replication"/>
    <property type="evidence" value="ECO:0007669"/>
    <property type="project" value="TreeGrafter"/>
</dbReference>
<dbReference type="Pfam" id="PF01695">
    <property type="entry name" value="IstB_IS21"/>
    <property type="match status" value="1"/>
</dbReference>
<dbReference type="AlphaFoldDB" id="A0A0C1M6Z9"/>
<evidence type="ECO:0000313" key="4">
    <source>
        <dbReference type="Proteomes" id="UP000031397"/>
    </source>
</evidence>
<keyword evidence="3" id="KW-0347">Helicase</keyword>
<dbReference type="RefSeq" id="WP_039143906.1">
    <property type="nucleotide sequence ID" value="NZ_JOJZ01000010.1"/>
</dbReference>
<keyword evidence="3" id="KW-0547">Nucleotide-binding</keyword>
<proteinExistence type="predicted"/>
<dbReference type="OrthoDB" id="61127at2"/>
<reference evidence="3 4" key="1">
    <citation type="submission" date="2014-06" db="EMBL/GenBank/DDBJ databases">
        <title>Functional and comparative genomic analyses of the Drosophila gut microbiota identify candidate symbiosis factors.</title>
        <authorList>
            <person name="Newell P.D."/>
            <person name="Chaston J.M."/>
            <person name="Douglas A.E."/>
        </authorList>
    </citation>
    <scope>NUCLEOTIDE SEQUENCE [LARGE SCALE GENOMIC DNA]</scope>
    <source>
        <strain evidence="3 4">DmCS_002</strain>
    </source>
</reference>
<evidence type="ECO:0000313" key="3">
    <source>
        <dbReference type="EMBL" id="KID42104.1"/>
    </source>
</evidence>
<dbReference type="GO" id="GO:0004386">
    <property type="term" value="F:helicase activity"/>
    <property type="evidence" value="ECO:0007669"/>
    <property type="project" value="UniProtKB-KW"/>
</dbReference>
<accession>A0A0C1M6Z9</accession>
<dbReference type="CDD" id="cd00009">
    <property type="entry name" value="AAA"/>
    <property type="match status" value="1"/>
</dbReference>